<name>X6M2Y9_RETFI</name>
<evidence type="ECO:0000256" key="1">
    <source>
        <dbReference type="ARBA" id="ARBA00022741"/>
    </source>
</evidence>
<dbReference type="AlphaFoldDB" id="X6M2Y9"/>
<dbReference type="GO" id="GO:0004674">
    <property type="term" value="F:protein serine/threonine kinase activity"/>
    <property type="evidence" value="ECO:0007669"/>
    <property type="project" value="TreeGrafter"/>
</dbReference>
<feature type="compositionally biased region" description="Acidic residues" evidence="3">
    <location>
        <begin position="214"/>
        <end position="241"/>
    </location>
</feature>
<keyword evidence="1" id="KW-0547">Nucleotide-binding</keyword>
<dbReference type="Proteomes" id="UP000023152">
    <property type="component" value="Unassembled WGS sequence"/>
</dbReference>
<dbReference type="SUPFAM" id="SSF56112">
    <property type="entry name" value="Protein kinase-like (PK-like)"/>
    <property type="match status" value="1"/>
</dbReference>
<sequence length="284" mass="32930">IHNDLSICVFFFFFFKKKKKKGIRKVFKRMTLFFFQKKKKKLIIIADFGVSKNLENTVAKAATQIGSPYWMSPEIFQSDTKYDQKVDIWSLGITAIEMATGKAPLWNLHPLKAVLTIPKSNPPTLPQDKNFSKEFHDFVANCLVKDPTKRPSAQQLFRVLSPNKTREKKKKMGLFDFCRDKHGWIRKAKSLRVIQELVYHAQPLLDQRRKEMRDEDEPQSNPAEEDGENEEENENEDEEQGYDGATVVFEKKNENEAGGSDDDTDRYATTVMEKPTNGKKEKKQ</sequence>
<dbReference type="PROSITE" id="PS50011">
    <property type="entry name" value="PROTEIN_KINASE_DOM"/>
    <property type="match status" value="1"/>
</dbReference>
<dbReference type="GO" id="GO:0005737">
    <property type="term" value="C:cytoplasm"/>
    <property type="evidence" value="ECO:0007669"/>
    <property type="project" value="TreeGrafter"/>
</dbReference>
<dbReference type="Pfam" id="PF00069">
    <property type="entry name" value="Pkinase"/>
    <property type="match status" value="1"/>
</dbReference>
<dbReference type="GO" id="GO:0005524">
    <property type="term" value="F:ATP binding"/>
    <property type="evidence" value="ECO:0007669"/>
    <property type="project" value="UniProtKB-KW"/>
</dbReference>
<evidence type="ECO:0000256" key="3">
    <source>
        <dbReference type="SAM" id="MobiDB-lite"/>
    </source>
</evidence>
<reference evidence="5 6" key="1">
    <citation type="journal article" date="2013" name="Curr. Biol.">
        <title>The Genome of the Foraminiferan Reticulomyxa filosa.</title>
        <authorList>
            <person name="Glockner G."/>
            <person name="Hulsmann N."/>
            <person name="Schleicher M."/>
            <person name="Noegel A.A."/>
            <person name="Eichinger L."/>
            <person name="Gallinger C."/>
            <person name="Pawlowski J."/>
            <person name="Sierra R."/>
            <person name="Euteneuer U."/>
            <person name="Pillet L."/>
            <person name="Moustafa A."/>
            <person name="Platzer M."/>
            <person name="Groth M."/>
            <person name="Szafranski K."/>
            <person name="Schliwa M."/>
        </authorList>
    </citation>
    <scope>NUCLEOTIDE SEQUENCE [LARGE SCALE GENOMIC DNA]</scope>
</reference>
<gene>
    <name evidence="5" type="ORF">RFI_29406</name>
</gene>
<dbReference type="PANTHER" id="PTHR48012:SF2">
    <property type="entry name" value="STERILE20-LIKE KINASE, ISOFORM B"/>
    <property type="match status" value="1"/>
</dbReference>
<evidence type="ECO:0000313" key="6">
    <source>
        <dbReference type="Proteomes" id="UP000023152"/>
    </source>
</evidence>
<dbReference type="PANTHER" id="PTHR48012">
    <property type="entry name" value="STERILE20-LIKE KINASE, ISOFORM B-RELATED"/>
    <property type="match status" value="1"/>
</dbReference>
<dbReference type="InterPro" id="IPR011009">
    <property type="entry name" value="Kinase-like_dom_sf"/>
</dbReference>
<evidence type="ECO:0000256" key="2">
    <source>
        <dbReference type="ARBA" id="ARBA00022840"/>
    </source>
</evidence>
<organism evidence="5 6">
    <name type="scientific">Reticulomyxa filosa</name>
    <dbReference type="NCBI Taxonomy" id="46433"/>
    <lineage>
        <taxon>Eukaryota</taxon>
        <taxon>Sar</taxon>
        <taxon>Rhizaria</taxon>
        <taxon>Retaria</taxon>
        <taxon>Foraminifera</taxon>
        <taxon>Monothalamids</taxon>
        <taxon>Reticulomyxidae</taxon>
        <taxon>Reticulomyxa</taxon>
    </lineage>
</organism>
<dbReference type="InterPro" id="IPR000719">
    <property type="entry name" value="Prot_kinase_dom"/>
</dbReference>
<protein>
    <recommendedName>
        <fullName evidence="4">Protein kinase domain-containing protein</fullName>
    </recommendedName>
</protein>
<dbReference type="EMBL" id="ASPP01025469">
    <property type="protein sequence ID" value="ETO07986.1"/>
    <property type="molecule type" value="Genomic_DNA"/>
</dbReference>
<feature type="region of interest" description="Disordered" evidence="3">
    <location>
        <begin position="208"/>
        <end position="284"/>
    </location>
</feature>
<evidence type="ECO:0000313" key="5">
    <source>
        <dbReference type="EMBL" id="ETO07986.1"/>
    </source>
</evidence>
<accession>X6M2Y9</accession>
<evidence type="ECO:0000259" key="4">
    <source>
        <dbReference type="PROSITE" id="PS50011"/>
    </source>
</evidence>
<dbReference type="InterPro" id="IPR050629">
    <property type="entry name" value="STE20/SPS1-PAK"/>
</dbReference>
<comment type="caution">
    <text evidence="5">The sequence shown here is derived from an EMBL/GenBank/DDBJ whole genome shotgun (WGS) entry which is preliminary data.</text>
</comment>
<feature type="domain" description="Protein kinase" evidence="4">
    <location>
        <begin position="1"/>
        <end position="185"/>
    </location>
</feature>
<feature type="non-terminal residue" evidence="5">
    <location>
        <position position="1"/>
    </location>
</feature>
<dbReference type="SMART" id="SM00220">
    <property type="entry name" value="S_TKc"/>
    <property type="match status" value="1"/>
</dbReference>
<dbReference type="Gene3D" id="1.10.510.10">
    <property type="entry name" value="Transferase(Phosphotransferase) domain 1"/>
    <property type="match status" value="1"/>
</dbReference>
<keyword evidence="2" id="KW-0067">ATP-binding</keyword>
<dbReference type="OrthoDB" id="1022360at2759"/>
<keyword evidence="6" id="KW-1185">Reference proteome</keyword>
<proteinExistence type="predicted"/>